<dbReference type="PANTHER" id="PTHR31672">
    <property type="entry name" value="BNACNNG10540D PROTEIN"/>
    <property type="match status" value="1"/>
</dbReference>
<reference evidence="2" key="1">
    <citation type="submission" date="2023-08" db="EMBL/GenBank/DDBJ databases">
        <title>A de novo genome assembly of Solanum verrucosum Schlechtendal, a Mexican diploid species geographically isolated from the other diploid A-genome species in potato relatives.</title>
        <authorList>
            <person name="Hosaka K."/>
        </authorList>
    </citation>
    <scope>NUCLEOTIDE SEQUENCE</scope>
    <source>
        <tissue evidence="2">Young leaves</tissue>
    </source>
</reference>
<protein>
    <recommendedName>
        <fullName evidence="1">F-box associated beta-propeller type 1 domain-containing protein</fullName>
    </recommendedName>
</protein>
<feature type="domain" description="F-box associated beta-propeller type 1" evidence="1">
    <location>
        <begin position="139"/>
        <end position="229"/>
    </location>
</feature>
<name>A0AAF0US75_SOLVR</name>
<dbReference type="Pfam" id="PF07734">
    <property type="entry name" value="FBA_1"/>
    <property type="match status" value="1"/>
</dbReference>
<dbReference type="EMBL" id="CP133621">
    <property type="protein sequence ID" value="WMV51432.1"/>
    <property type="molecule type" value="Genomic_DNA"/>
</dbReference>
<evidence type="ECO:0000313" key="3">
    <source>
        <dbReference type="Proteomes" id="UP001234989"/>
    </source>
</evidence>
<dbReference type="Proteomes" id="UP001234989">
    <property type="component" value="Chromosome 10"/>
</dbReference>
<evidence type="ECO:0000259" key="1">
    <source>
        <dbReference type="Pfam" id="PF07734"/>
    </source>
</evidence>
<sequence>MESEVEEGFHRHPKREKPTNYVEFPSILPPELITEIISRLPVKSLLKFRLRECSFSSLFYNPVIELSELNYPIEVEYDEGLSPVGSINGLICLAHGYHSPKHLFLWNPSIRKYKKLPNSRPKFRYDACMYGFGYDGSGRSVFVKGKLHWTTHSRDQYVWGGGIVSFSLADENWGKVEEPCYGGKESISELGVFGNDLCGFSHDLVIGVDVWVMKDYGITESWTKICTITRWKLLWRSNPSTADSCLHLDDEA</sequence>
<keyword evidence="3" id="KW-1185">Reference proteome</keyword>
<dbReference type="AlphaFoldDB" id="A0AAF0US75"/>
<dbReference type="PANTHER" id="PTHR31672:SF13">
    <property type="entry name" value="F-BOX PROTEIN CPR30-LIKE"/>
    <property type="match status" value="1"/>
</dbReference>
<dbReference type="InterPro" id="IPR006527">
    <property type="entry name" value="F-box-assoc_dom_typ1"/>
</dbReference>
<dbReference type="InterPro" id="IPR036047">
    <property type="entry name" value="F-box-like_dom_sf"/>
</dbReference>
<gene>
    <name evidence="2" type="ORF">MTR67_044817</name>
</gene>
<dbReference type="SUPFAM" id="SSF81383">
    <property type="entry name" value="F-box domain"/>
    <property type="match status" value="1"/>
</dbReference>
<organism evidence="2 3">
    <name type="scientific">Solanum verrucosum</name>
    <dbReference type="NCBI Taxonomy" id="315347"/>
    <lineage>
        <taxon>Eukaryota</taxon>
        <taxon>Viridiplantae</taxon>
        <taxon>Streptophyta</taxon>
        <taxon>Embryophyta</taxon>
        <taxon>Tracheophyta</taxon>
        <taxon>Spermatophyta</taxon>
        <taxon>Magnoliopsida</taxon>
        <taxon>eudicotyledons</taxon>
        <taxon>Gunneridae</taxon>
        <taxon>Pentapetalae</taxon>
        <taxon>asterids</taxon>
        <taxon>lamiids</taxon>
        <taxon>Solanales</taxon>
        <taxon>Solanaceae</taxon>
        <taxon>Solanoideae</taxon>
        <taxon>Solaneae</taxon>
        <taxon>Solanum</taxon>
    </lineage>
</organism>
<accession>A0AAF0US75</accession>
<dbReference type="InterPro" id="IPR050796">
    <property type="entry name" value="SCF_F-box_component"/>
</dbReference>
<proteinExistence type="predicted"/>
<evidence type="ECO:0000313" key="2">
    <source>
        <dbReference type="EMBL" id="WMV51432.1"/>
    </source>
</evidence>